<keyword evidence="8" id="KW-0413">Isomerase</keyword>
<evidence type="ECO:0000313" key="14">
    <source>
        <dbReference type="Proteomes" id="UP000828390"/>
    </source>
</evidence>
<keyword evidence="7" id="KW-0576">Peroxisome</keyword>
<dbReference type="EMBL" id="JAIWYP010000003">
    <property type="protein sequence ID" value="KAH3846755.1"/>
    <property type="molecule type" value="Genomic_DNA"/>
</dbReference>
<dbReference type="FunFam" id="3.90.226.10:FF:000024">
    <property type="entry name" value="Delta3,5-delta2,4-dienoyl-CoA isomerase"/>
    <property type="match status" value="1"/>
</dbReference>
<evidence type="ECO:0000256" key="10">
    <source>
        <dbReference type="ARBA" id="ARBA00052809"/>
    </source>
</evidence>
<comment type="pathway">
    <text evidence="2">Lipid metabolism; fatty acid beta-oxidation.</text>
</comment>
<dbReference type="GO" id="GO:0005739">
    <property type="term" value="C:mitochondrion"/>
    <property type="evidence" value="ECO:0007669"/>
    <property type="project" value="TreeGrafter"/>
</dbReference>
<accession>A0A9D4KV90</accession>
<reference evidence="13" key="1">
    <citation type="journal article" date="2019" name="bioRxiv">
        <title>The Genome of the Zebra Mussel, Dreissena polymorpha: A Resource for Invasive Species Research.</title>
        <authorList>
            <person name="McCartney M.A."/>
            <person name="Auch B."/>
            <person name="Kono T."/>
            <person name="Mallez S."/>
            <person name="Zhang Y."/>
            <person name="Obille A."/>
            <person name="Becker A."/>
            <person name="Abrahante J.E."/>
            <person name="Garbe J."/>
            <person name="Badalamenti J.P."/>
            <person name="Herman A."/>
            <person name="Mangelson H."/>
            <person name="Liachko I."/>
            <person name="Sullivan S."/>
            <person name="Sone E.D."/>
            <person name="Koren S."/>
            <person name="Silverstein K.A.T."/>
            <person name="Beckman K.B."/>
            <person name="Gohl D.M."/>
        </authorList>
    </citation>
    <scope>NUCLEOTIDE SEQUENCE</scope>
    <source>
        <strain evidence="13">Duluth1</strain>
        <tissue evidence="13">Whole animal</tissue>
    </source>
</reference>
<comment type="catalytic activity">
    <reaction evidence="10">
        <text>(3E,5Z,8Z,11Z,14Z)-eicosapentaenoyl-CoA = (2E,4E,8Z,11Z,14Z)-eicosapentaenoyl-CoA</text>
        <dbReference type="Rhea" id="RHEA:45224"/>
        <dbReference type="ChEBI" id="CHEBI:85090"/>
        <dbReference type="ChEBI" id="CHEBI:85091"/>
    </reaction>
</comment>
<organism evidence="13 14">
    <name type="scientific">Dreissena polymorpha</name>
    <name type="common">Zebra mussel</name>
    <name type="synonym">Mytilus polymorpha</name>
    <dbReference type="NCBI Taxonomy" id="45954"/>
    <lineage>
        <taxon>Eukaryota</taxon>
        <taxon>Metazoa</taxon>
        <taxon>Spiralia</taxon>
        <taxon>Lophotrochozoa</taxon>
        <taxon>Mollusca</taxon>
        <taxon>Bivalvia</taxon>
        <taxon>Autobranchia</taxon>
        <taxon>Heteroconchia</taxon>
        <taxon>Euheterodonta</taxon>
        <taxon>Imparidentia</taxon>
        <taxon>Neoheterodontei</taxon>
        <taxon>Myida</taxon>
        <taxon>Dreissenoidea</taxon>
        <taxon>Dreissenidae</taxon>
        <taxon>Dreissena</taxon>
    </lineage>
</organism>
<dbReference type="Gene3D" id="1.10.12.10">
    <property type="entry name" value="Lyase 2-enoyl-coa Hydratase, Chain A, domain 2"/>
    <property type="match status" value="1"/>
</dbReference>
<dbReference type="AlphaFoldDB" id="A0A9D4KV90"/>
<evidence type="ECO:0000256" key="7">
    <source>
        <dbReference type="ARBA" id="ARBA00023140"/>
    </source>
</evidence>
<dbReference type="PANTHER" id="PTHR43149:SF1">
    <property type="entry name" value="DELTA(3,5)-DELTA(2,4)-DIENOYL-COA ISOMERASE, MITOCHONDRIAL"/>
    <property type="match status" value="1"/>
</dbReference>
<evidence type="ECO:0000256" key="6">
    <source>
        <dbReference type="ARBA" id="ARBA00023098"/>
    </source>
</evidence>
<keyword evidence="6" id="KW-0443">Lipid metabolism</keyword>
<keyword evidence="4" id="KW-0276">Fatty acid metabolism</keyword>
<evidence type="ECO:0000256" key="11">
    <source>
        <dbReference type="ARBA" id="ARBA00055786"/>
    </source>
</evidence>
<reference evidence="13" key="2">
    <citation type="submission" date="2020-11" db="EMBL/GenBank/DDBJ databases">
        <authorList>
            <person name="McCartney M.A."/>
            <person name="Auch B."/>
            <person name="Kono T."/>
            <person name="Mallez S."/>
            <person name="Becker A."/>
            <person name="Gohl D.M."/>
            <person name="Silverstein K.A.T."/>
            <person name="Koren S."/>
            <person name="Bechman K.B."/>
            <person name="Herman A."/>
            <person name="Abrahante J.E."/>
            <person name="Garbe J."/>
        </authorList>
    </citation>
    <scope>NUCLEOTIDE SEQUENCE</scope>
    <source>
        <strain evidence="13">Duluth1</strain>
        <tissue evidence="13">Whole animal</tissue>
    </source>
</reference>
<comment type="function">
    <text evidence="11">Isomerization of 3-trans,5-cis-dienoyl-CoA to 2-trans,4-trans-dienoyl-CoA.</text>
</comment>
<dbReference type="Proteomes" id="UP000828390">
    <property type="component" value="Unassembled WGS sequence"/>
</dbReference>
<evidence type="ECO:0000313" key="13">
    <source>
        <dbReference type="EMBL" id="KAH3846755.1"/>
    </source>
</evidence>
<dbReference type="FunFam" id="1.10.12.10:FF:000004">
    <property type="entry name" value="Delta3,5-delta2,4-dienoyl-CoA isomerase"/>
    <property type="match status" value="1"/>
</dbReference>
<dbReference type="GO" id="GO:0051750">
    <property type="term" value="F:delta(3,5)-delta(2,4)-dienoyl-CoA isomerase activity"/>
    <property type="evidence" value="ECO:0007669"/>
    <property type="project" value="TreeGrafter"/>
</dbReference>
<dbReference type="InterPro" id="IPR045002">
    <property type="entry name" value="Ech1-like"/>
</dbReference>
<dbReference type="InterPro" id="IPR001753">
    <property type="entry name" value="Enoyl-CoA_hydra/iso"/>
</dbReference>
<dbReference type="InterPro" id="IPR029045">
    <property type="entry name" value="ClpP/crotonase-like_dom_sf"/>
</dbReference>
<sequence>MNSVTNQILKVFNKNPANISLALRAMSSTAYSTLKVTTPKECVVHVEINRPEKRNAMNGAFFKEIGECFQKLADDAECRVVVLSGAGKIFTAGLDLTDLGAVIAIREHPDYDTGRRAFKLRQFLTEWQRSFSAIEKCNKPVIAAVHSACVGGGVDLTSACDIRYCSEDAWFQIKEVDLGLAADLGTLQRFPKVIGNDSYARELAFTARKFYATEAKQMGFVSRVLPDHTSLLEAALDTAALIASKSPVAVQGTKVSMVYSRDHTVQEGLEHIGIWNQAMLQSTDMMEAAVAQMQKKEAKFSKL</sequence>
<name>A0A9D4KV90_DREPO</name>
<evidence type="ECO:0000256" key="5">
    <source>
        <dbReference type="ARBA" id="ARBA00022990"/>
    </source>
</evidence>
<evidence type="ECO:0000256" key="3">
    <source>
        <dbReference type="ARBA" id="ARBA00005254"/>
    </source>
</evidence>
<proteinExistence type="inferred from homology"/>
<dbReference type="Gene3D" id="3.90.226.10">
    <property type="entry name" value="2-enoyl-CoA Hydratase, Chain A, domain 1"/>
    <property type="match status" value="1"/>
</dbReference>
<comment type="catalytic activity">
    <reaction evidence="9">
        <text>(3E,5Z)-octadienoyl-CoA = (2E,4E)-octadienoyl-CoA</text>
        <dbReference type="Rhea" id="RHEA:45244"/>
        <dbReference type="ChEBI" id="CHEBI:62243"/>
        <dbReference type="ChEBI" id="CHEBI:85108"/>
    </reaction>
</comment>
<evidence type="ECO:0000256" key="9">
    <source>
        <dbReference type="ARBA" id="ARBA00051408"/>
    </source>
</evidence>
<gene>
    <name evidence="13" type="ORF">DPMN_089060</name>
</gene>
<comment type="subcellular location">
    <subcellularLocation>
        <location evidence="1">Peroxisome</location>
    </subcellularLocation>
</comment>
<keyword evidence="5" id="KW-0007">Acetylation</keyword>
<evidence type="ECO:0000256" key="8">
    <source>
        <dbReference type="ARBA" id="ARBA00023235"/>
    </source>
</evidence>
<dbReference type="PANTHER" id="PTHR43149">
    <property type="entry name" value="ENOYL-COA HYDRATASE"/>
    <property type="match status" value="1"/>
</dbReference>
<dbReference type="Pfam" id="PF00378">
    <property type="entry name" value="ECH_1"/>
    <property type="match status" value="1"/>
</dbReference>
<evidence type="ECO:0000256" key="2">
    <source>
        <dbReference type="ARBA" id="ARBA00005005"/>
    </source>
</evidence>
<dbReference type="SUPFAM" id="SSF52096">
    <property type="entry name" value="ClpP/crotonase"/>
    <property type="match status" value="1"/>
</dbReference>
<keyword evidence="14" id="KW-1185">Reference proteome</keyword>
<comment type="similarity">
    <text evidence="3">Belongs to the enoyl-CoA hydratase/isomerase family.</text>
</comment>
<dbReference type="GO" id="GO:0005777">
    <property type="term" value="C:peroxisome"/>
    <property type="evidence" value="ECO:0007669"/>
    <property type="project" value="UniProtKB-SubCell"/>
</dbReference>
<evidence type="ECO:0000256" key="12">
    <source>
        <dbReference type="ARBA" id="ARBA00071021"/>
    </source>
</evidence>
<dbReference type="OrthoDB" id="14970at2759"/>
<evidence type="ECO:0000256" key="1">
    <source>
        <dbReference type="ARBA" id="ARBA00004275"/>
    </source>
</evidence>
<comment type="caution">
    <text evidence="13">The sequence shown here is derived from an EMBL/GenBank/DDBJ whole genome shotgun (WGS) entry which is preliminary data.</text>
</comment>
<dbReference type="InterPro" id="IPR014748">
    <property type="entry name" value="Enoyl-CoA_hydra_C"/>
</dbReference>
<protein>
    <recommendedName>
        <fullName evidence="12">Delta(3,5)-Delta(2,4)-dienoyl-CoA isomerase, mitochondrial</fullName>
    </recommendedName>
</protein>
<evidence type="ECO:0000256" key="4">
    <source>
        <dbReference type="ARBA" id="ARBA00022832"/>
    </source>
</evidence>
<dbReference type="CDD" id="cd06558">
    <property type="entry name" value="crotonase-like"/>
    <property type="match status" value="1"/>
</dbReference>
<dbReference type="GO" id="GO:0006631">
    <property type="term" value="P:fatty acid metabolic process"/>
    <property type="evidence" value="ECO:0007669"/>
    <property type="project" value="UniProtKB-KW"/>
</dbReference>
<dbReference type="NCBIfam" id="NF004794">
    <property type="entry name" value="PRK06142.1"/>
    <property type="match status" value="1"/>
</dbReference>